<evidence type="ECO:0000259" key="1">
    <source>
        <dbReference type="Pfam" id="PF13649"/>
    </source>
</evidence>
<dbReference type="RefSeq" id="WP_170095125.1">
    <property type="nucleotide sequence ID" value="NZ_WOYG01000001.1"/>
</dbReference>
<dbReference type="SUPFAM" id="SSF53335">
    <property type="entry name" value="S-adenosyl-L-methionine-dependent methyltransferases"/>
    <property type="match status" value="1"/>
</dbReference>
<gene>
    <name evidence="2" type="ORF">GOC74_16075</name>
</gene>
<protein>
    <submittedName>
        <fullName evidence="2">Methyltransferase domain-containing protein</fullName>
    </submittedName>
</protein>
<dbReference type="OrthoDB" id="8915at2157"/>
<dbReference type="InterPro" id="IPR041698">
    <property type="entry name" value="Methyltransf_25"/>
</dbReference>
<dbReference type="InterPro" id="IPR029063">
    <property type="entry name" value="SAM-dependent_MTases_sf"/>
</dbReference>
<accession>A0A847UG27</accession>
<dbReference type="PANTHER" id="PTHR44068:SF11">
    <property type="entry name" value="GERANYL DIPHOSPHATE 2-C-METHYLTRANSFERASE"/>
    <property type="match status" value="1"/>
</dbReference>
<proteinExistence type="predicted"/>
<evidence type="ECO:0000313" key="2">
    <source>
        <dbReference type="EMBL" id="NLV11446.1"/>
    </source>
</evidence>
<feature type="domain" description="Methyltransferase" evidence="1">
    <location>
        <begin position="48"/>
        <end position="138"/>
    </location>
</feature>
<dbReference type="GO" id="GO:0008168">
    <property type="term" value="F:methyltransferase activity"/>
    <property type="evidence" value="ECO:0007669"/>
    <property type="project" value="UniProtKB-KW"/>
</dbReference>
<dbReference type="Pfam" id="PF13649">
    <property type="entry name" value="Methyltransf_25"/>
    <property type="match status" value="1"/>
</dbReference>
<dbReference type="InterPro" id="IPR050447">
    <property type="entry name" value="Erg6_SMT_methyltransf"/>
</dbReference>
<dbReference type="PANTHER" id="PTHR44068">
    <property type="entry name" value="ZGC:194242"/>
    <property type="match status" value="1"/>
</dbReference>
<comment type="caution">
    <text evidence="2">The sequence shown here is derived from an EMBL/GenBank/DDBJ whole genome shotgun (WGS) entry which is preliminary data.</text>
</comment>
<keyword evidence="2" id="KW-0808">Transferase</keyword>
<dbReference type="CDD" id="cd02440">
    <property type="entry name" value="AdoMet_MTases"/>
    <property type="match status" value="1"/>
</dbReference>
<sequence length="205" mass="22590">MEQRDVVRGGYEEIATAYDEYRETETPPALDDGIGADCFASLADGSRVLDAGCGAGRPVLERLDRAHESVGLDIATSQLELAREHVPAADLVRGDLARLPFADDAFDALCSFYAIIHVPKEEHERVLSEFHRVLRPGGDLLVSMGAIEGWEGRNDDWLDTGTAMEWSYFGPAKSREIVETAGFEIVDERLPEVESDGFSVFWGRA</sequence>
<name>A0A847UG27_9EURY</name>
<dbReference type="GO" id="GO:0032259">
    <property type="term" value="P:methylation"/>
    <property type="evidence" value="ECO:0007669"/>
    <property type="project" value="UniProtKB-KW"/>
</dbReference>
<dbReference type="AlphaFoldDB" id="A0A847UG27"/>
<reference evidence="2" key="1">
    <citation type="submission" date="2019-12" db="EMBL/GenBank/DDBJ databases">
        <title>Whole-genome sequence of Halomicrobium mukohataei pws1.</title>
        <authorList>
            <person name="Verma D.K."/>
            <person name="Gopal K."/>
            <person name="Prasad E.S."/>
        </authorList>
    </citation>
    <scope>NUCLEOTIDE SEQUENCE</scope>
    <source>
        <strain evidence="2">Pws1</strain>
    </source>
</reference>
<dbReference type="GeneID" id="94360688"/>
<dbReference type="Proteomes" id="UP000608662">
    <property type="component" value="Unassembled WGS sequence"/>
</dbReference>
<dbReference type="EMBL" id="WOYG01000001">
    <property type="protein sequence ID" value="NLV11446.1"/>
    <property type="molecule type" value="Genomic_DNA"/>
</dbReference>
<dbReference type="Gene3D" id="3.40.50.150">
    <property type="entry name" value="Vaccinia Virus protein VP39"/>
    <property type="match status" value="1"/>
</dbReference>
<evidence type="ECO:0000313" key="3">
    <source>
        <dbReference type="Proteomes" id="UP000608662"/>
    </source>
</evidence>
<organism evidence="2 3">
    <name type="scientific">Halomicrobium mukohataei</name>
    <dbReference type="NCBI Taxonomy" id="57705"/>
    <lineage>
        <taxon>Archaea</taxon>
        <taxon>Methanobacteriati</taxon>
        <taxon>Methanobacteriota</taxon>
        <taxon>Stenosarchaea group</taxon>
        <taxon>Halobacteria</taxon>
        <taxon>Halobacteriales</taxon>
        <taxon>Haloarculaceae</taxon>
        <taxon>Halomicrobium</taxon>
    </lineage>
</organism>
<keyword evidence="2" id="KW-0489">Methyltransferase</keyword>